<feature type="domain" description="HTH tetR-type" evidence="3">
    <location>
        <begin position="13"/>
        <end position="73"/>
    </location>
</feature>
<dbReference type="Gene3D" id="1.10.357.10">
    <property type="entry name" value="Tetracycline Repressor, domain 2"/>
    <property type="match status" value="1"/>
</dbReference>
<dbReference type="PANTHER" id="PTHR43479">
    <property type="entry name" value="ACREF/ENVCD OPERON REPRESSOR-RELATED"/>
    <property type="match status" value="1"/>
</dbReference>
<dbReference type="InterPro" id="IPR001647">
    <property type="entry name" value="HTH_TetR"/>
</dbReference>
<comment type="caution">
    <text evidence="4">The sequence shown here is derived from an EMBL/GenBank/DDBJ whole genome shotgun (WGS) entry which is preliminary data.</text>
</comment>
<dbReference type="PANTHER" id="PTHR43479:SF11">
    <property type="entry name" value="ACREF_ENVCD OPERON REPRESSOR-RELATED"/>
    <property type="match status" value="1"/>
</dbReference>
<dbReference type="Gene3D" id="1.10.10.60">
    <property type="entry name" value="Homeodomain-like"/>
    <property type="match status" value="1"/>
</dbReference>
<sequence>MTDSIFYISDDDPPSKRRILVEGLRLFAERGLSATSIRDIASATGYSNPALYKHFKTKDELVLVLFERSYKELMHRITLALCRETGFSEKFRTYVKTFCEFYDEHPHASIFTTNNLAVLWPRVSGTMGDRTVITITRQLLEDGKQEGLVSKTADLSLLLVLVTGTINQLNRQFYLNAIEGPAKKHAAGIEKILRAGLG</sequence>
<organism evidence="4 5">
    <name type="scientific">Pseudohalocynthiibacter aestuariivivens</name>
    <dbReference type="NCBI Taxonomy" id="1591409"/>
    <lineage>
        <taxon>Bacteria</taxon>
        <taxon>Pseudomonadati</taxon>
        <taxon>Pseudomonadota</taxon>
        <taxon>Alphaproteobacteria</taxon>
        <taxon>Rhodobacterales</taxon>
        <taxon>Paracoccaceae</taxon>
        <taxon>Pseudohalocynthiibacter</taxon>
    </lineage>
</organism>
<accession>A0ABV5JBB4</accession>
<evidence type="ECO:0000313" key="5">
    <source>
        <dbReference type="Proteomes" id="UP001589683"/>
    </source>
</evidence>
<dbReference type="EMBL" id="JBHMEA010000007">
    <property type="protein sequence ID" value="MFB9230734.1"/>
    <property type="molecule type" value="Genomic_DNA"/>
</dbReference>
<dbReference type="InterPro" id="IPR050624">
    <property type="entry name" value="HTH-type_Tx_Regulator"/>
</dbReference>
<dbReference type="InterPro" id="IPR009057">
    <property type="entry name" value="Homeodomain-like_sf"/>
</dbReference>
<evidence type="ECO:0000259" key="3">
    <source>
        <dbReference type="PROSITE" id="PS50977"/>
    </source>
</evidence>
<evidence type="ECO:0000256" key="1">
    <source>
        <dbReference type="ARBA" id="ARBA00023125"/>
    </source>
</evidence>
<proteinExistence type="predicted"/>
<dbReference type="SUPFAM" id="SSF48498">
    <property type="entry name" value="Tetracyclin repressor-like, C-terminal domain"/>
    <property type="match status" value="1"/>
</dbReference>
<dbReference type="Pfam" id="PF00440">
    <property type="entry name" value="TetR_N"/>
    <property type="match status" value="1"/>
</dbReference>
<evidence type="ECO:0000313" key="4">
    <source>
        <dbReference type="EMBL" id="MFB9230734.1"/>
    </source>
</evidence>
<keyword evidence="1 2" id="KW-0238">DNA-binding</keyword>
<dbReference type="SUPFAM" id="SSF46689">
    <property type="entry name" value="Homeodomain-like"/>
    <property type="match status" value="1"/>
</dbReference>
<keyword evidence="5" id="KW-1185">Reference proteome</keyword>
<protein>
    <submittedName>
        <fullName evidence="4">TetR/AcrR family transcriptional regulator</fullName>
    </submittedName>
</protein>
<dbReference type="Proteomes" id="UP001589683">
    <property type="component" value="Unassembled WGS sequence"/>
</dbReference>
<dbReference type="PROSITE" id="PS50977">
    <property type="entry name" value="HTH_TETR_2"/>
    <property type="match status" value="1"/>
</dbReference>
<reference evidence="4 5" key="1">
    <citation type="submission" date="2024-09" db="EMBL/GenBank/DDBJ databases">
        <authorList>
            <person name="Sun Q."/>
            <person name="Mori K."/>
        </authorList>
    </citation>
    <scope>NUCLEOTIDE SEQUENCE [LARGE SCALE GENOMIC DNA]</scope>
    <source>
        <strain evidence="4 5">CECT 8726</strain>
    </source>
</reference>
<dbReference type="PRINTS" id="PR00455">
    <property type="entry name" value="HTHTETR"/>
</dbReference>
<dbReference type="RefSeq" id="WP_213887382.1">
    <property type="nucleotide sequence ID" value="NZ_JAGFNU010000001.1"/>
</dbReference>
<feature type="DNA-binding region" description="H-T-H motif" evidence="2">
    <location>
        <begin position="36"/>
        <end position="55"/>
    </location>
</feature>
<gene>
    <name evidence="4" type="ORF">ACFFUT_02895</name>
</gene>
<dbReference type="InterPro" id="IPR036271">
    <property type="entry name" value="Tet_transcr_reg_TetR-rel_C_sf"/>
</dbReference>
<name>A0ABV5JBB4_9RHOB</name>
<evidence type="ECO:0000256" key="2">
    <source>
        <dbReference type="PROSITE-ProRule" id="PRU00335"/>
    </source>
</evidence>